<protein>
    <submittedName>
        <fullName evidence="1">Uncharacterized protein</fullName>
    </submittedName>
</protein>
<dbReference type="EMBL" id="UINC01050208">
    <property type="protein sequence ID" value="SVB62906.1"/>
    <property type="molecule type" value="Genomic_DNA"/>
</dbReference>
<reference evidence="1" key="1">
    <citation type="submission" date="2018-05" db="EMBL/GenBank/DDBJ databases">
        <authorList>
            <person name="Lanie J.A."/>
            <person name="Ng W.-L."/>
            <person name="Kazmierczak K.M."/>
            <person name="Andrzejewski T.M."/>
            <person name="Davidsen T.M."/>
            <person name="Wayne K.J."/>
            <person name="Tettelin H."/>
            <person name="Glass J.I."/>
            <person name="Rusch D."/>
            <person name="Podicherti R."/>
            <person name="Tsui H.-C.T."/>
            <person name="Winkler M.E."/>
        </authorList>
    </citation>
    <scope>NUCLEOTIDE SEQUENCE</scope>
</reference>
<organism evidence="1">
    <name type="scientific">marine metagenome</name>
    <dbReference type="NCBI Taxonomy" id="408172"/>
    <lineage>
        <taxon>unclassified sequences</taxon>
        <taxon>metagenomes</taxon>
        <taxon>ecological metagenomes</taxon>
    </lineage>
</organism>
<dbReference type="AlphaFoldDB" id="A0A382FIH4"/>
<name>A0A382FIH4_9ZZZZ</name>
<evidence type="ECO:0000313" key="1">
    <source>
        <dbReference type="EMBL" id="SVB62906.1"/>
    </source>
</evidence>
<gene>
    <name evidence="1" type="ORF">METZ01_LOCUS215760</name>
</gene>
<sequence>MRPNKLYFEQGHTKVRSGDVFPQLIV</sequence>
<proteinExistence type="predicted"/>
<accession>A0A382FIH4</accession>